<dbReference type="GO" id="GO:0016020">
    <property type="term" value="C:membrane"/>
    <property type="evidence" value="ECO:0007669"/>
    <property type="project" value="UniProtKB-SubCell"/>
</dbReference>
<dbReference type="STRING" id="137246.A0A401S8A2"/>
<dbReference type="Pfam" id="PF07502">
    <property type="entry name" value="MANEC"/>
    <property type="match status" value="1"/>
</dbReference>
<evidence type="ECO:0000313" key="10">
    <source>
        <dbReference type="EMBL" id="GCC26625.1"/>
    </source>
</evidence>
<evidence type="ECO:0000313" key="11">
    <source>
        <dbReference type="Proteomes" id="UP000287033"/>
    </source>
</evidence>
<keyword evidence="5 7" id="KW-0472">Membrane</keyword>
<evidence type="ECO:0000256" key="7">
    <source>
        <dbReference type="SAM" id="Phobius"/>
    </source>
</evidence>
<keyword evidence="3 8" id="KW-0732">Signal</keyword>
<keyword evidence="6" id="KW-0325">Glycoprotein</keyword>
<sequence length="483" mass="53700">MFWRHSESLLLLLWAILTNHKSLLQESKCTFSNSMDTIVDIKIALTKGLKSLEPFHTDSLEECHNKCCTGSPLIGENLCNFMTFNRRNNSSFQNCYLFYCPNKDACPLMSSEGYVSHFIQRDFASMKELDESMKERFPDRREQSSDHGVSTDLLNNPTSNLASTPIVTTLQKMTMQPVSYSTYPKVSIFPVTMKRLTMTRTHKVSMVAMLLRTTHMWTTDKSKTSTILPTTQSTTAPASLASLPLTSTQLTRTNHQTLLSMNKIQPMAVTTLPQILPITTTQTTTTLPVTNTQTITLSATIAPSLPVTTIWPTTLPTTLPITTTQTTTVPVTTPQTTILPTTLPVTTTPTTTTKLLTTTILPKNLLTTRKVSIAKLIPKKSEQSPISWVPAAKTPFFEIITGAVNNGGNTILDQKPLERQDKLGGQMDDSKMKIQSGLIAALFFGLLFLIVAMVLLSKQISESYSRRHYTRIDYLINGMYIAA</sequence>
<evidence type="ECO:0000256" key="3">
    <source>
        <dbReference type="ARBA" id="ARBA00022729"/>
    </source>
</evidence>
<dbReference type="PANTHER" id="PTHR46876:SF3">
    <property type="entry name" value="MANSC DOMAIN CONTAINING 1"/>
    <property type="match status" value="1"/>
</dbReference>
<feature type="signal peptide" evidence="8">
    <location>
        <begin position="1"/>
        <end position="24"/>
    </location>
</feature>
<keyword evidence="4 7" id="KW-1133">Transmembrane helix</keyword>
<gene>
    <name evidence="10" type="ORF">chiPu_0005043</name>
</gene>
<keyword evidence="11" id="KW-1185">Reference proteome</keyword>
<keyword evidence="2 7" id="KW-0812">Transmembrane</keyword>
<protein>
    <recommendedName>
        <fullName evidence="9">MANSC domain-containing protein</fullName>
    </recommendedName>
</protein>
<evidence type="ECO:0000256" key="4">
    <source>
        <dbReference type="ARBA" id="ARBA00022989"/>
    </source>
</evidence>
<dbReference type="InterPro" id="IPR041056">
    <property type="entry name" value="DUF5585"/>
</dbReference>
<dbReference type="InterPro" id="IPR011106">
    <property type="entry name" value="MANSC_N"/>
</dbReference>
<dbReference type="Proteomes" id="UP000287033">
    <property type="component" value="Unassembled WGS sequence"/>
</dbReference>
<dbReference type="PANTHER" id="PTHR46876">
    <property type="entry name" value="LOW-DENSITY LIPOPROTEIN RECEPTOR-RELATED PROTEIN 11"/>
    <property type="match status" value="1"/>
</dbReference>
<comment type="caution">
    <text evidence="10">The sequence shown here is derived from an EMBL/GenBank/DDBJ whole genome shotgun (WGS) entry which is preliminary data.</text>
</comment>
<feature type="chain" id="PRO_5019292987" description="MANSC domain-containing protein" evidence="8">
    <location>
        <begin position="25"/>
        <end position="483"/>
    </location>
</feature>
<dbReference type="EMBL" id="BEZZ01000132">
    <property type="protein sequence ID" value="GCC26625.1"/>
    <property type="molecule type" value="Genomic_DNA"/>
</dbReference>
<dbReference type="OrthoDB" id="10071013at2759"/>
<evidence type="ECO:0000256" key="5">
    <source>
        <dbReference type="ARBA" id="ARBA00023136"/>
    </source>
</evidence>
<dbReference type="InterPro" id="IPR013980">
    <property type="entry name" value="MANSC_dom"/>
</dbReference>
<dbReference type="PROSITE" id="PS50986">
    <property type="entry name" value="MANSC"/>
    <property type="match status" value="1"/>
</dbReference>
<evidence type="ECO:0000256" key="8">
    <source>
        <dbReference type="SAM" id="SignalP"/>
    </source>
</evidence>
<feature type="domain" description="MANSC" evidence="9">
    <location>
        <begin position="33"/>
        <end position="117"/>
    </location>
</feature>
<feature type="transmembrane region" description="Helical" evidence="7">
    <location>
        <begin position="437"/>
        <end position="457"/>
    </location>
</feature>
<evidence type="ECO:0000256" key="6">
    <source>
        <dbReference type="ARBA" id="ARBA00023180"/>
    </source>
</evidence>
<evidence type="ECO:0000256" key="2">
    <source>
        <dbReference type="ARBA" id="ARBA00022692"/>
    </source>
</evidence>
<evidence type="ECO:0000256" key="1">
    <source>
        <dbReference type="ARBA" id="ARBA00004479"/>
    </source>
</evidence>
<dbReference type="SMART" id="SM00765">
    <property type="entry name" value="MANEC"/>
    <property type="match status" value="1"/>
</dbReference>
<dbReference type="AlphaFoldDB" id="A0A401S8A2"/>
<name>A0A401S8A2_CHIPU</name>
<comment type="subcellular location">
    <subcellularLocation>
        <location evidence="1">Membrane</location>
        <topology evidence="1">Single-pass type I membrane protein</topology>
    </subcellularLocation>
</comment>
<proteinExistence type="predicted"/>
<evidence type="ECO:0000259" key="9">
    <source>
        <dbReference type="PROSITE" id="PS50986"/>
    </source>
</evidence>
<organism evidence="10 11">
    <name type="scientific">Chiloscyllium punctatum</name>
    <name type="common">Brownbanded bambooshark</name>
    <name type="synonym">Hemiscyllium punctatum</name>
    <dbReference type="NCBI Taxonomy" id="137246"/>
    <lineage>
        <taxon>Eukaryota</taxon>
        <taxon>Metazoa</taxon>
        <taxon>Chordata</taxon>
        <taxon>Craniata</taxon>
        <taxon>Vertebrata</taxon>
        <taxon>Chondrichthyes</taxon>
        <taxon>Elasmobranchii</taxon>
        <taxon>Galeomorphii</taxon>
        <taxon>Galeoidea</taxon>
        <taxon>Orectolobiformes</taxon>
        <taxon>Hemiscylliidae</taxon>
        <taxon>Chiloscyllium</taxon>
    </lineage>
</organism>
<dbReference type="OMA" id="WSVILCI"/>
<accession>A0A401S8A2</accession>
<dbReference type="Pfam" id="PF17823">
    <property type="entry name" value="DUF5585"/>
    <property type="match status" value="1"/>
</dbReference>
<reference evidence="10 11" key="1">
    <citation type="journal article" date="2018" name="Nat. Ecol. Evol.">
        <title>Shark genomes provide insights into elasmobranch evolution and the origin of vertebrates.</title>
        <authorList>
            <person name="Hara Y"/>
            <person name="Yamaguchi K"/>
            <person name="Onimaru K"/>
            <person name="Kadota M"/>
            <person name="Koyanagi M"/>
            <person name="Keeley SD"/>
            <person name="Tatsumi K"/>
            <person name="Tanaka K"/>
            <person name="Motone F"/>
            <person name="Kageyama Y"/>
            <person name="Nozu R"/>
            <person name="Adachi N"/>
            <person name="Nishimura O"/>
            <person name="Nakagawa R"/>
            <person name="Tanegashima C"/>
            <person name="Kiyatake I"/>
            <person name="Matsumoto R"/>
            <person name="Murakumo K"/>
            <person name="Nishida K"/>
            <person name="Terakita A"/>
            <person name="Kuratani S"/>
            <person name="Sato K"/>
            <person name="Hyodo S Kuraku.S."/>
        </authorList>
    </citation>
    <scope>NUCLEOTIDE SEQUENCE [LARGE SCALE GENOMIC DNA]</scope>
</reference>